<dbReference type="Gene3D" id="3.30.420.10">
    <property type="entry name" value="Ribonuclease H-like superfamily/Ribonuclease H"/>
    <property type="match status" value="1"/>
</dbReference>
<dbReference type="AlphaFoldDB" id="A0A836JPE7"/>
<reference evidence="1" key="1">
    <citation type="submission" date="2020-02" db="EMBL/GenBank/DDBJ databases">
        <title>Relaxed selection underlies rapid genomic changes in the transitions from sociality to social parasitism in ants.</title>
        <authorList>
            <person name="Bi X."/>
        </authorList>
    </citation>
    <scope>NUCLEOTIDE SEQUENCE</scope>
    <source>
        <strain evidence="1">BGI-DK2014c</strain>
        <tissue evidence="1">Whole body</tissue>
    </source>
</reference>
<dbReference type="GO" id="GO:0003676">
    <property type="term" value="F:nucleic acid binding"/>
    <property type="evidence" value="ECO:0007669"/>
    <property type="project" value="InterPro"/>
</dbReference>
<evidence type="ECO:0000313" key="1">
    <source>
        <dbReference type="EMBL" id="KAG5319819.1"/>
    </source>
</evidence>
<dbReference type="InterPro" id="IPR036397">
    <property type="entry name" value="RNaseH_sf"/>
</dbReference>
<dbReference type="PANTHER" id="PTHR47326:SF1">
    <property type="entry name" value="HTH PSQ-TYPE DOMAIN-CONTAINING PROTEIN"/>
    <property type="match status" value="1"/>
</dbReference>
<feature type="non-terminal residue" evidence="1">
    <location>
        <position position="1"/>
    </location>
</feature>
<proteinExistence type="predicted"/>
<accession>A0A836JPE7</accession>
<name>A0A836JPE7_9HYME</name>
<dbReference type="Proteomes" id="UP000668214">
    <property type="component" value="Unassembled WGS sequence"/>
</dbReference>
<feature type="non-terminal residue" evidence="1">
    <location>
        <position position="109"/>
    </location>
</feature>
<comment type="caution">
    <text evidence="1">The sequence shown here is derived from an EMBL/GenBank/DDBJ whole genome shotgun (WGS) entry which is preliminary data.</text>
</comment>
<sequence length="109" mass="12641">MWLQQDGAAPHYALIVRAFLNATYNDRWIGRRGSVEWPPCSPDLTSPDFFLWGYLKNIVFAERPTTRDDFMDRIHRACAAIPRAILLRTVDNFPNRLQLCLEANGDNFE</sequence>
<organism evidence="1 2">
    <name type="scientific">Pseudoatta argentina</name>
    <dbReference type="NCBI Taxonomy" id="621737"/>
    <lineage>
        <taxon>Eukaryota</taxon>
        <taxon>Metazoa</taxon>
        <taxon>Ecdysozoa</taxon>
        <taxon>Arthropoda</taxon>
        <taxon>Hexapoda</taxon>
        <taxon>Insecta</taxon>
        <taxon>Pterygota</taxon>
        <taxon>Neoptera</taxon>
        <taxon>Endopterygota</taxon>
        <taxon>Hymenoptera</taxon>
        <taxon>Apocrita</taxon>
        <taxon>Aculeata</taxon>
        <taxon>Formicoidea</taxon>
        <taxon>Formicidae</taxon>
        <taxon>Myrmicinae</taxon>
        <taxon>Pseudoatta</taxon>
    </lineage>
</organism>
<evidence type="ECO:0000313" key="2">
    <source>
        <dbReference type="Proteomes" id="UP000668214"/>
    </source>
</evidence>
<dbReference type="PANTHER" id="PTHR47326">
    <property type="entry name" value="TRANSPOSABLE ELEMENT TC3 TRANSPOSASE-LIKE PROTEIN"/>
    <property type="match status" value="1"/>
</dbReference>
<gene>
    <name evidence="1" type="primary">Tc1a</name>
    <name evidence="1" type="ORF">G6Z78_0008151</name>
</gene>
<dbReference type="EMBL" id="JAANIA010001614">
    <property type="protein sequence ID" value="KAG5319819.1"/>
    <property type="molecule type" value="Genomic_DNA"/>
</dbReference>
<protein>
    <submittedName>
        <fullName evidence="1">TC1A transposase</fullName>
    </submittedName>
</protein>
<keyword evidence="2" id="KW-1185">Reference proteome</keyword>